<dbReference type="RefSeq" id="WP_198828146.1">
    <property type="nucleotide sequence ID" value="NZ_CP066308.1"/>
</dbReference>
<protein>
    <submittedName>
        <fullName evidence="2">Spore cortex biosynthesis protein YabQ</fullName>
    </submittedName>
</protein>
<name>A0A7T5EL48_9BACL</name>
<evidence type="ECO:0000256" key="1">
    <source>
        <dbReference type="SAM" id="Phobius"/>
    </source>
</evidence>
<feature type="transmembrane region" description="Helical" evidence="1">
    <location>
        <begin position="98"/>
        <end position="117"/>
    </location>
</feature>
<accession>A0A7T5EL48</accession>
<gene>
    <name evidence="2" type="primary">yabQ</name>
    <name evidence="2" type="ORF">JD108_00735</name>
    <name evidence="3" type="ORF">KDJ56_00735</name>
</gene>
<dbReference type="Pfam" id="PF09578">
    <property type="entry name" value="Spore_YabQ"/>
    <property type="match status" value="1"/>
</dbReference>
<dbReference type="KEGG" id="bcop:JD108_00735"/>
<keyword evidence="1" id="KW-0472">Membrane</keyword>
<sequence>MSISVQFQTVMAMTACGALLGMGFDTYHVLTRRGRIPSWLAFILDILFWVGSMGLVFWILIQVNDGIVRFPIFLGMLFGAWVYFVIGSKKYVQFLHAVIKFLRWLYRTIVRLINILIIRPVLFLYQLIVMLVTFLAGIVMTILGFFWKMLRWISSPFARWGQHLGKRIYKSWAGIWGSWKKWLFSGKKQK</sequence>
<reference evidence="3" key="2">
    <citation type="submission" date="2021-04" db="EMBL/GenBank/DDBJ databases">
        <title>Brevibacillus composti FJAT-54423, complete genome.</title>
        <authorList>
            <person name="Tang R."/>
        </authorList>
    </citation>
    <scope>NUCLEOTIDE SEQUENCE</scope>
    <source>
        <strain evidence="3">FJAT-54424</strain>
    </source>
</reference>
<dbReference type="EMBL" id="CP066308">
    <property type="protein sequence ID" value="QQE74570.1"/>
    <property type="molecule type" value="Genomic_DNA"/>
</dbReference>
<evidence type="ECO:0000313" key="3">
    <source>
        <dbReference type="EMBL" id="QUO41653.1"/>
    </source>
</evidence>
<dbReference type="Proteomes" id="UP000677234">
    <property type="component" value="Chromosome"/>
</dbReference>
<feature type="transmembrane region" description="Helical" evidence="1">
    <location>
        <begin position="67"/>
        <end position="86"/>
    </location>
</feature>
<keyword evidence="1" id="KW-1133">Transmembrane helix</keyword>
<organism evidence="2 4">
    <name type="scientific">Brevibacillus composti</name>
    <dbReference type="NCBI Taxonomy" id="2796470"/>
    <lineage>
        <taxon>Bacteria</taxon>
        <taxon>Bacillati</taxon>
        <taxon>Bacillota</taxon>
        <taxon>Bacilli</taxon>
        <taxon>Bacillales</taxon>
        <taxon>Paenibacillaceae</taxon>
        <taxon>Brevibacillus</taxon>
    </lineage>
</organism>
<feature type="transmembrane region" description="Helical" evidence="1">
    <location>
        <begin position="6"/>
        <end position="27"/>
    </location>
</feature>
<evidence type="ECO:0000313" key="2">
    <source>
        <dbReference type="EMBL" id="QQE74570.1"/>
    </source>
</evidence>
<feature type="transmembrane region" description="Helical" evidence="1">
    <location>
        <begin position="39"/>
        <end position="61"/>
    </location>
</feature>
<proteinExistence type="predicted"/>
<evidence type="ECO:0000313" key="5">
    <source>
        <dbReference type="Proteomes" id="UP000677234"/>
    </source>
</evidence>
<keyword evidence="5" id="KW-1185">Reference proteome</keyword>
<feature type="transmembrane region" description="Helical" evidence="1">
    <location>
        <begin position="123"/>
        <end position="147"/>
    </location>
</feature>
<dbReference type="NCBIfam" id="TIGR02893">
    <property type="entry name" value="spore_yabQ"/>
    <property type="match status" value="1"/>
</dbReference>
<evidence type="ECO:0000313" key="4">
    <source>
        <dbReference type="Proteomes" id="UP000595847"/>
    </source>
</evidence>
<keyword evidence="1" id="KW-0812">Transmembrane</keyword>
<dbReference type="InterPro" id="IPR019074">
    <property type="entry name" value="YabQ"/>
</dbReference>
<dbReference type="AlphaFoldDB" id="A0A7T5EL48"/>
<dbReference type="EMBL" id="CP073708">
    <property type="protein sequence ID" value="QUO41653.1"/>
    <property type="molecule type" value="Genomic_DNA"/>
</dbReference>
<reference evidence="2 4" key="1">
    <citation type="submission" date="2020-12" db="EMBL/GenBank/DDBJ databases">
        <title>strain FJAT-54423T represents a novel species of the genus Brevibacillus.</title>
        <authorList>
            <person name="Tang R."/>
        </authorList>
    </citation>
    <scope>NUCLEOTIDE SEQUENCE [LARGE SCALE GENOMIC DNA]</scope>
    <source>
        <strain evidence="2 4">FJAT-54423</strain>
    </source>
</reference>
<dbReference type="Proteomes" id="UP000595847">
    <property type="component" value="Chromosome"/>
</dbReference>